<dbReference type="InterPro" id="IPR023485">
    <property type="entry name" value="Ptyr_pPase"/>
</dbReference>
<dbReference type="Gene3D" id="3.40.50.2300">
    <property type="match status" value="1"/>
</dbReference>
<dbReference type="EC" id="3.1.3.48" evidence="2"/>
<name>A0A378MBT4_LISGR</name>
<evidence type="ECO:0000256" key="5">
    <source>
        <dbReference type="ARBA" id="ARBA00051722"/>
    </source>
</evidence>
<dbReference type="OrthoDB" id="9784339at2"/>
<dbReference type="SMART" id="SM00226">
    <property type="entry name" value="LMWPc"/>
    <property type="match status" value="1"/>
</dbReference>
<dbReference type="GO" id="GO:0004725">
    <property type="term" value="F:protein tyrosine phosphatase activity"/>
    <property type="evidence" value="ECO:0007669"/>
    <property type="project" value="UniProtKB-EC"/>
</dbReference>
<evidence type="ECO:0000259" key="7">
    <source>
        <dbReference type="SMART" id="SM00226"/>
    </source>
</evidence>
<gene>
    <name evidence="8" type="primary">yfkJ</name>
    <name evidence="8" type="ORF">NCTC10815_01132</name>
</gene>
<evidence type="ECO:0000256" key="6">
    <source>
        <dbReference type="PIRSR" id="PIRSR617867-1"/>
    </source>
</evidence>
<dbReference type="PANTHER" id="PTHR11717:SF7">
    <property type="entry name" value="LOW MOLECULAR WEIGHT PHOSPHOTYROSINE PROTEIN PHOSPHATASE"/>
    <property type="match status" value="1"/>
</dbReference>
<feature type="active site" description="Nucleophile" evidence="6">
    <location>
        <position position="8"/>
    </location>
</feature>
<organism evidence="8 9">
    <name type="scientific">Listeria grayi</name>
    <name type="common">Listeria murrayi</name>
    <dbReference type="NCBI Taxonomy" id="1641"/>
    <lineage>
        <taxon>Bacteria</taxon>
        <taxon>Bacillati</taxon>
        <taxon>Bacillota</taxon>
        <taxon>Bacilli</taxon>
        <taxon>Bacillales</taxon>
        <taxon>Listeriaceae</taxon>
        <taxon>Listeria</taxon>
    </lineage>
</organism>
<evidence type="ECO:0000256" key="1">
    <source>
        <dbReference type="ARBA" id="ARBA00011063"/>
    </source>
</evidence>
<evidence type="ECO:0000256" key="3">
    <source>
        <dbReference type="ARBA" id="ARBA00022801"/>
    </source>
</evidence>
<dbReference type="InterPro" id="IPR017867">
    <property type="entry name" value="Tyr_phospatase_low_mol_wt"/>
</dbReference>
<keyword evidence="4" id="KW-0904">Protein phosphatase</keyword>
<evidence type="ECO:0000256" key="2">
    <source>
        <dbReference type="ARBA" id="ARBA00013064"/>
    </source>
</evidence>
<keyword evidence="3 8" id="KW-0378">Hydrolase</keyword>
<proteinExistence type="inferred from homology"/>
<protein>
    <recommendedName>
        <fullName evidence="2">protein-tyrosine-phosphatase</fullName>
        <ecNumber evidence="2">3.1.3.48</ecNumber>
    </recommendedName>
</protein>
<dbReference type="Pfam" id="PF01451">
    <property type="entry name" value="LMWPc"/>
    <property type="match status" value="1"/>
</dbReference>
<dbReference type="PANTHER" id="PTHR11717">
    <property type="entry name" value="LOW MOLECULAR WEIGHT PROTEIN TYROSINE PHOSPHATASE"/>
    <property type="match status" value="1"/>
</dbReference>
<dbReference type="FunFam" id="3.40.50.2300:FF:000113">
    <property type="entry name" value="Low molecular weight protein-tyrosine-phosphatase"/>
    <property type="match status" value="1"/>
</dbReference>
<comment type="similarity">
    <text evidence="1">Belongs to the low molecular weight phosphotyrosine protein phosphatase family.</text>
</comment>
<evidence type="ECO:0000256" key="4">
    <source>
        <dbReference type="ARBA" id="ARBA00022912"/>
    </source>
</evidence>
<comment type="catalytic activity">
    <reaction evidence="5">
        <text>O-phospho-L-tyrosyl-[protein] + H2O = L-tyrosyl-[protein] + phosphate</text>
        <dbReference type="Rhea" id="RHEA:10684"/>
        <dbReference type="Rhea" id="RHEA-COMP:10136"/>
        <dbReference type="Rhea" id="RHEA-COMP:20101"/>
        <dbReference type="ChEBI" id="CHEBI:15377"/>
        <dbReference type="ChEBI" id="CHEBI:43474"/>
        <dbReference type="ChEBI" id="CHEBI:46858"/>
        <dbReference type="ChEBI" id="CHEBI:61978"/>
        <dbReference type="EC" id="3.1.3.48"/>
    </reaction>
</comment>
<dbReference type="Proteomes" id="UP000254879">
    <property type="component" value="Unassembled WGS sequence"/>
</dbReference>
<accession>A0A378MBT4</accession>
<dbReference type="SUPFAM" id="SSF52788">
    <property type="entry name" value="Phosphotyrosine protein phosphatases I"/>
    <property type="match status" value="1"/>
</dbReference>
<dbReference type="RefSeq" id="WP_036106151.1">
    <property type="nucleotide sequence ID" value="NZ_JBHLUC010000007.1"/>
</dbReference>
<dbReference type="EMBL" id="UGPG01000001">
    <property type="protein sequence ID" value="STY43827.1"/>
    <property type="molecule type" value="Genomic_DNA"/>
</dbReference>
<dbReference type="InterPro" id="IPR036196">
    <property type="entry name" value="Ptyr_pPase_sf"/>
</dbReference>
<feature type="active site" evidence="6">
    <location>
        <position position="14"/>
    </location>
</feature>
<feature type="active site" description="Proton donor" evidence="6">
    <location>
        <position position="123"/>
    </location>
</feature>
<reference evidence="8 9" key="1">
    <citation type="submission" date="2018-06" db="EMBL/GenBank/DDBJ databases">
        <authorList>
            <consortium name="Pathogen Informatics"/>
            <person name="Doyle S."/>
        </authorList>
    </citation>
    <scope>NUCLEOTIDE SEQUENCE [LARGE SCALE GENOMIC DNA]</scope>
    <source>
        <strain evidence="9">NCTC 10815</strain>
    </source>
</reference>
<evidence type="ECO:0000313" key="8">
    <source>
        <dbReference type="EMBL" id="STY43827.1"/>
    </source>
</evidence>
<feature type="domain" description="Phosphotyrosine protein phosphatase I" evidence="7">
    <location>
        <begin position="2"/>
        <end position="147"/>
    </location>
</feature>
<dbReference type="AlphaFoldDB" id="A0A378MBT4"/>
<dbReference type="InterPro" id="IPR050438">
    <property type="entry name" value="LMW_PTPase"/>
</dbReference>
<sequence>MIHVLFVCLGNICRSPMAEGLFKKAVADAGLENKIQVDSAATGTWNLGNAPHEGTQRVLAKHGIDFSEMRARKITQADFTENDYVIGMDAENMADLESFDQGEATVKSLMSFVPDKQEASVPDPYYTGNFDETERLVSEGCHYLLETIKKDYQL</sequence>
<dbReference type="PRINTS" id="PR00719">
    <property type="entry name" value="LMWPTPASE"/>
</dbReference>
<dbReference type="CDD" id="cd16343">
    <property type="entry name" value="LMWPTP"/>
    <property type="match status" value="1"/>
</dbReference>
<evidence type="ECO:0000313" key="9">
    <source>
        <dbReference type="Proteomes" id="UP000254879"/>
    </source>
</evidence>